<dbReference type="STRING" id="44941.A0A397V2Y9"/>
<dbReference type="InterPro" id="IPR036537">
    <property type="entry name" value="Adaptor_Cbl_N_dom_sf"/>
</dbReference>
<keyword evidence="1" id="KW-0175">Coiled coil</keyword>
<evidence type="ECO:0000313" key="4">
    <source>
        <dbReference type="EMBL" id="RIB16281.1"/>
    </source>
</evidence>
<keyword evidence="4" id="KW-0418">Kinase</keyword>
<dbReference type="PROSITE" id="PS00109">
    <property type="entry name" value="PROTEIN_KINASE_TYR"/>
    <property type="match status" value="1"/>
</dbReference>
<dbReference type="InterPro" id="IPR011009">
    <property type="entry name" value="Kinase-like_dom_sf"/>
</dbReference>
<keyword evidence="4" id="KW-0808">Transferase</keyword>
<evidence type="ECO:0000313" key="5">
    <source>
        <dbReference type="Proteomes" id="UP000266673"/>
    </source>
</evidence>
<dbReference type="Pfam" id="PF07714">
    <property type="entry name" value="PK_Tyr_Ser-Thr"/>
    <property type="match status" value="2"/>
</dbReference>
<sequence>MSNSPNMNPNIMKETLMTGANVLSNFIPLVGAVRDLIEQIYQICEDAECNKEICSIMTRRIEIAEFAVEKLMKKRDKEKYLSQLKYFLSFKKFENLLKNIKEFTCKVSKLKGFRKYLNAMEVKKVYETLTREYYVCMNELQFAIAIVSEIDRNLENQKVDQALKDVEDTLNKVDSEVTDANDKLDVLVQDISIIKSQIAEQPSKVHVKRINPSELSEPPAQSKKNYRGNVVKKFNKDYREVACKPIYDLKNLEGELVILGKLSQSPYILQFYGLSYIENHDVIVFDWAEYGTLKDIYNNYDIPWTRKIRIIRDLCRGLAFLRTVNIFHHDVRCENVFIGESLDPKLGNFRYAREVDAISSNLSGLVTDIIRWMAPEQIEKYRPSDKDENEGYLSYAKRDNTKEKKEKRNSHSDKGEKEGRRVSTSDKAEKNEKGYTFNCEMYSFGMLIWELCYEKLPYKNLDLKEISDLVLARKREKLLTGKFDNPNDKKIQEKLIEIIKKTWEHEPRERIDITKLNRKLEKLTAAHPIPLDAPRLLKDKTLNFDGTYPIIPDLSESEEMVKICDDYISTIPLPLEKGIKLHKNKDYKNAWKCFEENANLGDSLAKYWQGYYLYYGLDVEKDIERSKHLFKEAADHDHSDAQCRYAVLLLSDLGTANETRKQELCKEILHYFKLAADNKHAYAMYYLGDIYVYGKLKVEPNRELGLKYLRLAASQHNDQNSEKAIKLLEKLDEKV</sequence>
<dbReference type="AlphaFoldDB" id="A0A397V2Y9"/>
<name>A0A397V2Y9_9GLOM</name>
<dbReference type="Pfam" id="PF08238">
    <property type="entry name" value="Sel1"/>
    <property type="match status" value="2"/>
</dbReference>
<keyword evidence="5" id="KW-1185">Reference proteome</keyword>
<dbReference type="PANTHER" id="PTHR45756:SF1">
    <property type="entry name" value="PROTEIN KINASE DOMAIN CONTAINING PROTEIN"/>
    <property type="match status" value="1"/>
</dbReference>
<feature type="compositionally biased region" description="Basic and acidic residues" evidence="2">
    <location>
        <begin position="396"/>
        <end position="427"/>
    </location>
</feature>
<dbReference type="InterPro" id="IPR011990">
    <property type="entry name" value="TPR-like_helical_dom_sf"/>
</dbReference>
<comment type="caution">
    <text evidence="4">The sequence shown here is derived from an EMBL/GenBank/DDBJ whole genome shotgun (WGS) entry which is preliminary data.</text>
</comment>
<evidence type="ECO:0000256" key="2">
    <source>
        <dbReference type="SAM" id="MobiDB-lite"/>
    </source>
</evidence>
<dbReference type="Gene3D" id="1.10.510.10">
    <property type="entry name" value="Transferase(Phosphotransferase) domain 1"/>
    <property type="match status" value="2"/>
</dbReference>
<dbReference type="InterPro" id="IPR059179">
    <property type="entry name" value="MLKL-like_MCAfunc"/>
</dbReference>
<dbReference type="Gene3D" id="1.25.40.10">
    <property type="entry name" value="Tetratricopeptide repeat domain"/>
    <property type="match status" value="1"/>
</dbReference>
<dbReference type="GO" id="GO:0007166">
    <property type="term" value="P:cell surface receptor signaling pathway"/>
    <property type="evidence" value="ECO:0007669"/>
    <property type="project" value="InterPro"/>
</dbReference>
<dbReference type="Proteomes" id="UP000266673">
    <property type="component" value="Unassembled WGS sequence"/>
</dbReference>
<feature type="region of interest" description="Disordered" evidence="2">
    <location>
        <begin position="383"/>
        <end position="427"/>
    </location>
</feature>
<dbReference type="InterPro" id="IPR053215">
    <property type="entry name" value="TKL_Ser/Thr_kinase"/>
</dbReference>
<accession>A0A397V2Y9</accession>
<dbReference type="PROSITE" id="PS50011">
    <property type="entry name" value="PROTEIN_KINASE_DOM"/>
    <property type="match status" value="1"/>
</dbReference>
<evidence type="ECO:0000256" key="1">
    <source>
        <dbReference type="SAM" id="Coils"/>
    </source>
</evidence>
<proteinExistence type="predicted"/>
<dbReference type="InterPro" id="IPR006597">
    <property type="entry name" value="Sel1-like"/>
</dbReference>
<organism evidence="4 5">
    <name type="scientific">Gigaspora rosea</name>
    <dbReference type="NCBI Taxonomy" id="44941"/>
    <lineage>
        <taxon>Eukaryota</taxon>
        <taxon>Fungi</taxon>
        <taxon>Fungi incertae sedis</taxon>
        <taxon>Mucoromycota</taxon>
        <taxon>Glomeromycotina</taxon>
        <taxon>Glomeromycetes</taxon>
        <taxon>Diversisporales</taxon>
        <taxon>Gigasporaceae</taxon>
        <taxon>Gigaspora</taxon>
    </lineage>
</organism>
<dbReference type="GO" id="GO:0004672">
    <property type="term" value="F:protein kinase activity"/>
    <property type="evidence" value="ECO:0007669"/>
    <property type="project" value="InterPro"/>
</dbReference>
<dbReference type="GO" id="GO:0005524">
    <property type="term" value="F:ATP binding"/>
    <property type="evidence" value="ECO:0007669"/>
    <property type="project" value="InterPro"/>
</dbReference>
<feature type="domain" description="Protein kinase" evidence="3">
    <location>
        <begin position="163"/>
        <end position="530"/>
    </location>
</feature>
<dbReference type="CDD" id="cd21037">
    <property type="entry name" value="MLKL_NTD"/>
    <property type="match status" value="1"/>
</dbReference>
<evidence type="ECO:0000259" key="3">
    <source>
        <dbReference type="PROSITE" id="PS50011"/>
    </source>
</evidence>
<dbReference type="InterPro" id="IPR008266">
    <property type="entry name" value="Tyr_kinase_AS"/>
</dbReference>
<reference evidence="4 5" key="1">
    <citation type="submission" date="2018-06" db="EMBL/GenBank/DDBJ databases">
        <title>Comparative genomics reveals the genomic features of Rhizophagus irregularis, R. cerebriforme, R. diaphanum and Gigaspora rosea, and their symbiotic lifestyle signature.</title>
        <authorList>
            <person name="Morin E."/>
            <person name="San Clemente H."/>
            <person name="Chen E.C.H."/>
            <person name="De La Providencia I."/>
            <person name="Hainaut M."/>
            <person name="Kuo A."/>
            <person name="Kohler A."/>
            <person name="Murat C."/>
            <person name="Tang N."/>
            <person name="Roy S."/>
            <person name="Loubradou J."/>
            <person name="Henrissat B."/>
            <person name="Grigoriev I.V."/>
            <person name="Corradi N."/>
            <person name="Roux C."/>
            <person name="Martin F.M."/>
        </authorList>
    </citation>
    <scope>NUCLEOTIDE SEQUENCE [LARGE SCALE GENOMIC DNA]</scope>
    <source>
        <strain evidence="4 5">DAOM 194757</strain>
    </source>
</reference>
<dbReference type="SUPFAM" id="SSF56112">
    <property type="entry name" value="Protein kinase-like (PK-like)"/>
    <property type="match status" value="1"/>
</dbReference>
<dbReference type="SUPFAM" id="SSF81901">
    <property type="entry name" value="HCP-like"/>
    <property type="match status" value="1"/>
</dbReference>
<dbReference type="OrthoDB" id="10278690at2759"/>
<gene>
    <name evidence="4" type="ORF">C2G38_2247109</name>
</gene>
<dbReference type="SMART" id="SM00671">
    <property type="entry name" value="SEL1"/>
    <property type="match status" value="2"/>
</dbReference>
<feature type="coiled-coil region" evidence="1">
    <location>
        <begin position="156"/>
        <end position="183"/>
    </location>
</feature>
<protein>
    <submittedName>
        <fullName evidence="4">Kinase-like domain-containing protein</fullName>
    </submittedName>
</protein>
<dbReference type="InterPro" id="IPR000719">
    <property type="entry name" value="Prot_kinase_dom"/>
</dbReference>
<dbReference type="PANTHER" id="PTHR45756">
    <property type="entry name" value="PALMITOYLTRANSFERASE"/>
    <property type="match status" value="1"/>
</dbReference>
<dbReference type="Gene3D" id="1.20.930.20">
    <property type="entry name" value="Adaptor protein Cbl, N-terminal domain"/>
    <property type="match status" value="1"/>
</dbReference>
<dbReference type="InterPro" id="IPR001245">
    <property type="entry name" value="Ser-Thr/Tyr_kinase_cat_dom"/>
</dbReference>
<dbReference type="EMBL" id="QKWP01000687">
    <property type="protein sequence ID" value="RIB16281.1"/>
    <property type="molecule type" value="Genomic_DNA"/>
</dbReference>